<evidence type="ECO:0008006" key="3">
    <source>
        <dbReference type="Google" id="ProtNLM"/>
    </source>
</evidence>
<evidence type="ECO:0000313" key="2">
    <source>
        <dbReference type="Proteomes" id="UP000004386"/>
    </source>
</evidence>
<dbReference type="EMBL" id="ACQA01000002">
    <property type="protein sequence ID" value="EEQ94567.1"/>
    <property type="molecule type" value="Genomic_DNA"/>
</dbReference>
<reference evidence="1 2" key="1">
    <citation type="submission" date="2009-05" db="EMBL/GenBank/DDBJ databases">
        <authorList>
            <person name="Setubal J.C."/>
            <person name="Boyle S."/>
            <person name="Crasta O.R."/>
            <person name="Gillespie J.J."/>
            <person name="Kenyon R.W."/>
            <person name="Lu J."/>
            <person name="Mane S."/>
            <person name="Nagrani S."/>
            <person name="Shallom J.M."/>
            <person name="Shallom S."/>
            <person name="Shukla M."/>
            <person name="Snyder E.E."/>
            <person name="Sobral B.W."/>
            <person name="Wattam A.R."/>
            <person name="Will R."/>
            <person name="Williams K."/>
            <person name="Yoo H."/>
            <person name="Munk C."/>
            <person name="Tapia R."/>
            <person name="Green L."/>
            <person name="Rogers Y."/>
            <person name="Detter J.C."/>
            <person name="Bruce D."/>
            <person name="Brettin T.S."/>
            <person name="Tsolis R."/>
        </authorList>
    </citation>
    <scope>NUCLEOTIDE SEQUENCE [LARGE SCALE GENOMIC DNA]</scope>
    <source>
        <strain evidence="1 2">LMG 3301</strain>
    </source>
</reference>
<dbReference type="HOGENOM" id="CLU_579819_0_0_5"/>
<gene>
    <name evidence="1" type="ORF">OINT_2001804</name>
</gene>
<dbReference type="Proteomes" id="UP000004386">
    <property type="component" value="Unassembled WGS sequence"/>
</dbReference>
<dbReference type="SUPFAM" id="SSF48371">
    <property type="entry name" value="ARM repeat"/>
    <property type="match status" value="1"/>
</dbReference>
<organism evidence="1 2">
    <name type="scientific">Brucella intermedia LMG 3301</name>
    <dbReference type="NCBI Taxonomy" id="641118"/>
    <lineage>
        <taxon>Bacteria</taxon>
        <taxon>Pseudomonadati</taxon>
        <taxon>Pseudomonadota</taxon>
        <taxon>Alphaproteobacteria</taxon>
        <taxon>Hyphomicrobiales</taxon>
        <taxon>Brucellaceae</taxon>
        <taxon>Brucella/Ochrobactrum group</taxon>
        <taxon>Brucella</taxon>
    </lineage>
</organism>
<comment type="caution">
    <text evidence="1">The sequence shown here is derived from an EMBL/GenBank/DDBJ whole genome shotgun (WGS) entry which is preliminary data.</text>
</comment>
<proteinExistence type="predicted"/>
<dbReference type="AlphaFoldDB" id="C4WQQ8"/>
<sequence>MMADITGARRRSFLALQRWQLTAPLSQGCSGSSPCGRATNIKLHLQDHRIDCRNFCYTSPLSETQIQECPKTMKTPFSTACLIAIFLSASAPSWADTVETSVQNAFDAMASAQSEDAYFAATRSIIALGPNALPSLTKRLAAAKDDDERIEVTYLLAGIIGPMKFKREPIELPPELVSLIGRLLFETRNLQLEANLANFTVVAPHPAEFGPGLLALLERTENEALRATTSAAIVYQGEEALPLVHNAFYASTNDRFSGDLAHLLADTDLSERSIAKMQDLLKSDNAGARQSAARTLGKAGLKNDALLESALKDLASARTEVELSLAAGKVRKQTDGSDRVASALADAFNRAHRIEERAELVSAMRATGEPGEKQLFAALQASNDPDEITDIMRLTNSSFHNDPRLSSAYVAILKRTDDEKVSEAAIFGLVMMRKSGQEAIDAALNETSDDDRLQRRLTKAARSFPANRSPQ</sequence>
<accession>C4WQQ8</accession>
<evidence type="ECO:0000313" key="1">
    <source>
        <dbReference type="EMBL" id="EEQ94567.1"/>
    </source>
</evidence>
<dbReference type="InterPro" id="IPR016024">
    <property type="entry name" value="ARM-type_fold"/>
</dbReference>
<protein>
    <recommendedName>
        <fullName evidence="3">HEAT repeat domain-containing protein</fullName>
    </recommendedName>
</protein>
<name>C4WQQ8_9HYPH</name>